<dbReference type="InterPro" id="IPR036010">
    <property type="entry name" value="2Fe-2S_ferredoxin-like_sf"/>
</dbReference>
<reference evidence="2" key="1">
    <citation type="journal article" date="2014" name="Front. Microbiol.">
        <title>High frequency of phylogenetically diverse reductive dehalogenase-homologous genes in deep subseafloor sedimentary metagenomes.</title>
        <authorList>
            <person name="Kawai M."/>
            <person name="Futagami T."/>
            <person name="Toyoda A."/>
            <person name="Takaki Y."/>
            <person name="Nishi S."/>
            <person name="Hori S."/>
            <person name="Arai W."/>
            <person name="Tsubouchi T."/>
            <person name="Morono Y."/>
            <person name="Uchiyama I."/>
            <person name="Ito T."/>
            <person name="Fujiyama A."/>
            <person name="Inagaki F."/>
            <person name="Takami H."/>
        </authorList>
    </citation>
    <scope>NUCLEOTIDE SEQUENCE</scope>
    <source>
        <strain evidence="2">Expedition CK06-06</strain>
    </source>
</reference>
<feature type="domain" description="TGS" evidence="1">
    <location>
        <begin position="1"/>
        <end position="31"/>
    </location>
</feature>
<evidence type="ECO:0000313" key="2">
    <source>
        <dbReference type="EMBL" id="GAI31500.1"/>
    </source>
</evidence>
<dbReference type="GO" id="GO:0051536">
    <property type="term" value="F:iron-sulfur cluster binding"/>
    <property type="evidence" value="ECO:0007669"/>
    <property type="project" value="InterPro"/>
</dbReference>
<protein>
    <recommendedName>
        <fullName evidence="1">TGS domain-containing protein</fullName>
    </recommendedName>
</protein>
<proteinExistence type="predicted"/>
<dbReference type="AlphaFoldDB" id="X1NXL3"/>
<dbReference type="InterPro" id="IPR004095">
    <property type="entry name" value="TGS"/>
</dbReference>
<dbReference type="PROSITE" id="PS51880">
    <property type="entry name" value="TGS"/>
    <property type="match status" value="1"/>
</dbReference>
<comment type="caution">
    <text evidence="2">The sequence shown here is derived from an EMBL/GenBank/DDBJ whole genome shotgun (WGS) entry which is preliminary data.</text>
</comment>
<sequence length="31" mass="3290">MISLTIDGKQVKVEEGATVLESAQQAGIYIP</sequence>
<dbReference type="EMBL" id="BARV01019527">
    <property type="protein sequence ID" value="GAI31500.1"/>
    <property type="molecule type" value="Genomic_DNA"/>
</dbReference>
<name>X1NXL3_9ZZZZ</name>
<accession>X1NXL3</accession>
<feature type="non-terminal residue" evidence="2">
    <location>
        <position position="31"/>
    </location>
</feature>
<dbReference type="Gene3D" id="3.10.20.740">
    <property type="match status" value="1"/>
</dbReference>
<gene>
    <name evidence="2" type="ORF">S06H3_32805</name>
</gene>
<dbReference type="Pfam" id="PF13510">
    <property type="entry name" value="Fer2_4"/>
    <property type="match status" value="1"/>
</dbReference>
<dbReference type="SUPFAM" id="SSF54292">
    <property type="entry name" value="2Fe-2S ferredoxin-like"/>
    <property type="match status" value="1"/>
</dbReference>
<evidence type="ECO:0000259" key="1">
    <source>
        <dbReference type="PROSITE" id="PS51880"/>
    </source>
</evidence>
<organism evidence="2">
    <name type="scientific">marine sediment metagenome</name>
    <dbReference type="NCBI Taxonomy" id="412755"/>
    <lineage>
        <taxon>unclassified sequences</taxon>
        <taxon>metagenomes</taxon>
        <taxon>ecological metagenomes</taxon>
    </lineage>
</organism>